<proteinExistence type="predicted"/>
<gene>
    <name evidence="1" type="ORF">METZ01_LOCUS18571</name>
</gene>
<protein>
    <submittedName>
        <fullName evidence="1">Uncharacterized protein</fullName>
    </submittedName>
</protein>
<reference evidence="1" key="1">
    <citation type="submission" date="2018-05" db="EMBL/GenBank/DDBJ databases">
        <authorList>
            <person name="Lanie J.A."/>
            <person name="Ng W.-L."/>
            <person name="Kazmierczak K.M."/>
            <person name="Andrzejewski T.M."/>
            <person name="Davidsen T.M."/>
            <person name="Wayne K.J."/>
            <person name="Tettelin H."/>
            <person name="Glass J.I."/>
            <person name="Rusch D."/>
            <person name="Podicherti R."/>
            <person name="Tsui H.-C.T."/>
            <person name="Winkler M.E."/>
        </authorList>
    </citation>
    <scope>NUCLEOTIDE SEQUENCE</scope>
</reference>
<sequence>MYLVLAKYAEAVTGTLTAVIRGPGFMFIRYCDRGNAQMDKYRIRFMARVRLVRSETGESAYNFISSFR</sequence>
<organism evidence="1">
    <name type="scientific">marine metagenome</name>
    <dbReference type="NCBI Taxonomy" id="408172"/>
    <lineage>
        <taxon>unclassified sequences</taxon>
        <taxon>metagenomes</taxon>
        <taxon>ecological metagenomes</taxon>
    </lineage>
</organism>
<evidence type="ECO:0000313" key="1">
    <source>
        <dbReference type="EMBL" id="SUZ65717.1"/>
    </source>
</evidence>
<accession>A0A381PHN6</accession>
<name>A0A381PHN6_9ZZZZ</name>
<dbReference type="EMBL" id="UINC01000966">
    <property type="protein sequence ID" value="SUZ65717.1"/>
    <property type="molecule type" value="Genomic_DNA"/>
</dbReference>
<dbReference type="AlphaFoldDB" id="A0A381PHN6"/>